<dbReference type="PROSITE" id="PS00688">
    <property type="entry name" value="SIGMA54_INTERACT_3"/>
    <property type="match status" value="1"/>
</dbReference>
<evidence type="ECO:0000259" key="9">
    <source>
        <dbReference type="PROSITE" id="PS50113"/>
    </source>
</evidence>
<dbReference type="CDD" id="cd00009">
    <property type="entry name" value="AAA"/>
    <property type="match status" value="1"/>
</dbReference>
<dbReference type="Pfam" id="PF13188">
    <property type="entry name" value="PAS_8"/>
    <property type="match status" value="1"/>
</dbReference>
<feature type="domain" description="Sigma-54 factor interaction" evidence="7">
    <location>
        <begin position="266"/>
        <end position="489"/>
    </location>
</feature>
<evidence type="ECO:0000313" key="11">
    <source>
        <dbReference type="Proteomes" id="UP000321157"/>
    </source>
</evidence>
<keyword evidence="11" id="KW-1185">Reference proteome</keyword>
<evidence type="ECO:0000256" key="1">
    <source>
        <dbReference type="ARBA" id="ARBA00022741"/>
    </source>
</evidence>
<protein>
    <submittedName>
        <fullName evidence="10">RNA polymerase subunit sigma-54</fullName>
    </submittedName>
</protein>
<dbReference type="PROSITE" id="PS00675">
    <property type="entry name" value="SIGMA54_INTERACT_1"/>
    <property type="match status" value="1"/>
</dbReference>
<keyword evidence="2" id="KW-0067">ATP-binding</keyword>
<evidence type="ECO:0000256" key="5">
    <source>
        <dbReference type="ARBA" id="ARBA00023163"/>
    </source>
</evidence>
<dbReference type="InterPro" id="IPR013767">
    <property type="entry name" value="PAS_fold"/>
</dbReference>
<keyword evidence="5" id="KW-0804">Transcription</keyword>
<feature type="domain" description="PAS" evidence="8">
    <location>
        <begin position="122"/>
        <end position="168"/>
    </location>
</feature>
<dbReference type="AlphaFoldDB" id="A0A511V866"/>
<dbReference type="GO" id="GO:0003677">
    <property type="term" value="F:DNA binding"/>
    <property type="evidence" value="ECO:0007669"/>
    <property type="project" value="UniProtKB-KW"/>
</dbReference>
<dbReference type="Gene3D" id="1.10.10.60">
    <property type="entry name" value="Homeodomain-like"/>
    <property type="match status" value="1"/>
</dbReference>
<sequence>MGNETRKPSHFHLFDSIPLGIIFLSGGDRILYMNRFASERLYSMLEPEEKRFSFLGDVFSSISGKSPMEMEENFHFSIGEETFLAQRLPLYEQENTEGSVLVFQHISTLEKTVKELDLYKNLSLDLKAIFDISYDVIYVSDGNGITLRVSSACERLWGYKEEELIGKSTYQLEREGVFYPSVTRLVLERQEQVSMIQTTKTGRRLKVVGTPIKDEENRIIRVVNASRDITEVSQLQSEIEMLKQLTEGYRKEIMDLRTKKEFDGEMIYRSERMEKVISLAQKVAKVDSTVLLVGESGTGKEMIASYIHKWSGRNEGPFITVHCGAIPQTFLETELFGWEDGKEVKLGSIEMANEGTLFLEEIEEIPLALQVKLLRAIQEKRITRVGGKKPIEVNPRVIAATMHDLEERVQSGKFRQDFYYQLNVVPISIPPLRERKEDIIPLVVHFMKKLNQKYGMEKKFKPELLKVLQEYEWPGNVRELQNLTERLLVTAEDDWISGEYIPDYVYRNTNNQKAIQVNAIIPLKEAVELLEKELLTLAQKQYKSTTRIAAVLEVNQSTISRKLNKVIKK</sequence>
<dbReference type="InterPro" id="IPR025944">
    <property type="entry name" value="Sigma_54_int_dom_CS"/>
</dbReference>
<dbReference type="EMBL" id="BJXX01000117">
    <property type="protein sequence ID" value="GEN35116.1"/>
    <property type="molecule type" value="Genomic_DNA"/>
</dbReference>
<dbReference type="InterPro" id="IPR000700">
    <property type="entry name" value="PAS-assoc_C"/>
</dbReference>
<dbReference type="PROSITE" id="PS50045">
    <property type="entry name" value="SIGMA54_INTERACT_4"/>
    <property type="match status" value="1"/>
</dbReference>
<dbReference type="Proteomes" id="UP000321157">
    <property type="component" value="Unassembled WGS sequence"/>
</dbReference>
<dbReference type="SUPFAM" id="SSF46689">
    <property type="entry name" value="Homeodomain-like"/>
    <property type="match status" value="1"/>
</dbReference>
<keyword evidence="4" id="KW-0238">DNA-binding</keyword>
<keyword evidence="3" id="KW-0805">Transcription regulation</keyword>
<organism evidence="10 11">
    <name type="scientific">Aneurinibacillus danicus</name>
    <dbReference type="NCBI Taxonomy" id="267746"/>
    <lineage>
        <taxon>Bacteria</taxon>
        <taxon>Bacillati</taxon>
        <taxon>Bacillota</taxon>
        <taxon>Bacilli</taxon>
        <taxon>Bacillales</taxon>
        <taxon>Paenibacillaceae</taxon>
        <taxon>Aneurinibacillus group</taxon>
        <taxon>Aneurinibacillus</taxon>
    </lineage>
</organism>
<proteinExistence type="predicted"/>
<dbReference type="InterPro" id="IPR027417">
    <property type="entry name" value="P-loop_NTPase"/>
</dbReference>
<dbReference type="SUPFAM" id="SSF52540">
    <property type="entry name" value="P-loop containing nucleoside triphosphate hydrolases"/>
    <property type="match status" value="1"/>
</dbReference>
<dbReference type="RefSeq" id="WP_146810439.1">
    <property type="nucleotide sequence ID" value="NZ_BJXX01000117.1"/>
</dbReference>
<evidence type="ECO:0000259" key="7">
    <source>
        <dbReference type="PROSITE" id="PS50045"/>
    </source>
</evidence>
<dbReference type="InterPro" id="IPR025662">
    <property type="entry name" value="Sigma_54_int_dom_ATP-bd_1"/>
</dbReference>
<name>A0A511V866_9BACL</name>
<comment type="caution">
    <text evidence="10">The sequence shown here is derived from an EMBL/GenBank/DDBJ whole genome shotgun (WGS) entry which is preliminary data.</text>
</comment>
<dbReference type="FunFam" id="3.40.50.300:FF:000006">
    <property type="entry name" value="DNA-binding transcriptional regulator NtrC"/>
    <property type="match status" value="1"/>
</dbReference>
<evidence type="ECO:0000256" key="2">
    <source>
        <dbReference type="ARBA" id="ARBA00022840"/>
    </source>
</evidence>
<keyword evidence="1" id="KW-0547">Nucleotide-binding</keyword>
<dbReference type="CDD" id="cd00130">
    <property type="entry name" value="PAS"/>
    <property type="match status" value="1"/>
</dbReference>
<dbReference type="Pfam" id="PF00158">
    <property type="entry name" value="Sigma54_activat"/>
    <property type="match status" value="1"/>
</dbReference>
<dbReference type="SMART" id="SM00091">
    <property type="entry name" value="PAS"/>
    <property type="match status" value="1"/>
</dbReference>
<dbReference type="PROSITE" id="PS50112">
    <property type="entry name" value="PAS"/>
    <property type="match status" value="1"/>
</dbReference>
<evidence type="ECO:0000256" key="4">
    <source>
        <dbReference type="ARBA" id="ARBA00023125"/>
    </source>
</evidence>
<evidence type="ECO:0000256" key="6">
    <source>
        <dbReference type="SAM" id="Coils"/>
    </source>
</evidence>
<dbReference type="OrthoDB" id="9771372at2"/>
<feature type="domain" description="PAC" evidence="9">
    <location>
        <begin position="189"/>
        <end position="241"/>
    </location>
</feature>
<evidence type="ECO:0000259" key="8">
    <source>
        <dbReference type="PROSITE" id="PS50112"/>
    </source>
</evidence>
<accession>A0A511V866</accession>
<dbReference type="InterPro" id="IPR058031">
    <property type="entry name" value="AAA_lid_NorR"/>
</dbReference>
<gene>
    <name evidence="10" type="ORF">ADA01nite_25760</name>
</gene>
<dbReference type="PANTHER" id="PTHR32071">
    <property type="entry name" value="TRANSCRIPTIONAL REGULATORY PROTEIN"/>
    <property type="match status" value="1"/>
</dbReference>
<dbReference type="Gene3D" id="1.10.8.60">
    <property type="match status" value="1"/>
</dbReference>
<dbReference type="GO" id="GO:0005524">
    <property type="term" value="F:ATP binding"/>
    <property type="evidence" value="ECO:0007669"/>
    <property type="project" value="UniProtKB-KW"/>
</dbReference>
<dbReference type="PROSITE" id="PS00676">
    <property type="entry name" value="SIGMA54_INTERACT_2"/>
    <property type="match status" value="1"/>
</dbReference>
<feature type="coiled-coil region" evidence="6">
    <location>
        <begin position="232"/>
        <end position="259"/>
    </location>
</feature>
<reference evidence="10 11" key="1">
    <citation type="submission" date="2019-07" db="EMBL/GenBank/DDBJ databases">
        <title>Whole genome shotgun sequence of Aneurinibacillus danicus NBRC 102444.</title>
        <authorList>
            <person name="Hosoyama A."/>
            <person name="Uohara A."/>
            <person name="Ohji S."/>
            <person name="Ichikawa N."/>
        </authorList>
    </citation>
    <scope>NUCLEOTIDE SEQUENCE [LARGE SCALE GENOMIC DNA]</scope>
    <source>
        <strain evidence="10 11">NBRC 102444</strain>
    </source>
</reference>
<dbReference type="PROSITE" id="PS50113">
    <property type="entry name" value="PAC"/>
    <property type="match status" value="1"/>
</dbReference>
<dbReference type="InterPro" id="IPR002078">
    <property type="entry name" value="Sigma_54_int"/>
</dbReference>
<dbReference type="InterPro" id="IPR000014">
    <property type="entry name" value="PAS"/>
</dbReference>
<evidence type="ECO:0000313" key="10">
    <source>
        <dbReference type="EMBL" id="GEN35116.1"/>
    </source>
</evidence>
<dbReference type="SUPFAM" id="SSF55785">
    <property type="entry name" value="PYP-like sensor domain (PAS domain)"/>
    <property type="match status" value="1"/>
</dbReference>
<dbReference type="Gene3D" id="3.30.450.20">
    <property type="entry name" value="PAS domain"/>
    <property type="match status" value="1"/>
</dbReference>
<dbReference type="Pfam" id="PF00989">
    <property type="entry name" value="PAS"/>
    <property type="match status" value="1"/>
</dbReference>
<dbReference type="Gene3D" id="3.40.50.300">
    <property type="entry name" value="P-loop containing nucleotide triphosphate hydrolases"/>
    <property type="match status" value="1"/>
</dbReference>
<evidence type="ECO:0000256" key="3">
    <source>
        <dbReference type="ARBA" id="ARBA00023015"/>
    </source>
</evidence>
<keyword evidence="6" id="KW-0175">Coiled coil</keyword>
<dbReference type="NCBIfam" id="TIGR00229">
    <property type="entry name" value="sensory_box"/>
    <property type="match status" value="1"/>
</dbReference>
<dbReference type="SMART" id="SM00382">
    <property type="entry name" value="AAA"/>
    <property type="match status" value="1"/>
</dbReference>
<dbReference type="GO" id="GO:0006355">
    <property type="term" value="P:regulation of DNA-templated transcription"/>
    <property type="evidence" value="ECO:0007669"/>
    <property type="project" value="InterPro"/>
</dbReference>
<dbReference type="InterPro" id="IPR035965">
    <property type="entry name" value="PAS-like_dom_sf"/>
</dbReference>
<dbReference type="Pfam" id="PF25601">
    <property type="entry name" value="AAA_lid_14"/>
    <property type="match status" value="1"/>
</dbReference>
<dbReference type="InterPro" id="IPR009057">
    <property type="entry name" value="Homeodomain-like_sf"/>
</dbReference>
<dbReference type="InterPro" id="IPR003593">
    <property type="entry name" value="AAA+_ATPase"/>
</dbReference>
<dbReference type="PANTHER" id="PTHR32071:SF57">
    <property type="entry name" value="C4-DICARBOXYLATE TRANSPORT TRANSCRIPTIONAL REGULATORY PROTEIN DCTD"/>
    <property type="match status" value="1"/>
</dbReference>
<dbReference type="InterPro" id="IPR025943">
    <property type="entry name" value="Sigma_54_int_dom_ATP-bd_2"/>
</dbReference>